<proteinExistence type="predicted"/>
<evidence type="ECO:0000313" key="3">
    <source>
        <dbReference type="Proteomes" id="UP000275078"/>
    </source>
</evidence>
<accession>A0A3N4IDP8</accession>
<keyword evidence="3" id="KW-1185">Reference proteome</keyword>
<protein>
    <submittedName>
        <fullName evidence="2">Uncharacterized protein</fullName>
    </submittedName>
</protein>
<dbReference type="Proteomes" id="UP000275078">
    <property type="component" value="Unassembled WGS sequence"/>
</dbReference>
<gene>
    <name evidence="2" type="ORF">BJ508DRAFT_359946</name>
</gene>
<feature type="compositionally biased region" description="Basic and acidic residues" evidence="1">
    <location>
        <begin position="62"/>
        <end position="74"/>
    </location>
</feature>
<evidence type="ECO:0000256" key="1">
    <source>
        <dbReference type="SAM" id="MobiDB-lite"/>
    </source>
</evidence>
<sequence length="534" mass="61563">MSSLYDHYAYDSHPDFASETSEEITADRPPYPAYRRYTPAYRNQISSFRSDRTSPHGSLSDRYGDLPKPDRSRPLWEPSSCSFDPTPGYAASLEEHVLSSLPLDPRYIGPSLILALDKFSILSPGCWLPSGPLNPAVSSILDILGDLYEGRILPCMKETVEECMVFLFERILVHTNDLDSPRTRLSRETEIGFSVNLLSCLAVYDFDRAISRFTSTLTRVGRSEMLGNAMLTASLERRERLTGIYRAVLRAIITDLELLFPEDAMGRVREPWDEMEVIMNWWDQEVLEVGMQGPRKRGGSTNANELLVEVVEGKYWETIPAFGEMAEKAFLFMFRDLIPFLLKLRDFQALEEVDVEMLEGRFEGHRYGFLAIQWHRDTKVWTVLFAFVILLNGLQKNDLLHQRDKAGLLREGQVKLVVMTLGNMQNELAIYMKASCSDNKTMKSASEHFLEAIGWTYRLVGRLTGENFRSERLEVLIWTHLIKEENNWELVEEIRRRTQKQDWFLMGGPNFLAQEQLTSMSPVQKLSRYISRNY</sequence>
<dbReference type="EMBL" id="ML119660">
    <property type="protein sequence ID" value="RPA84263.1"/>
    <property type="molecule type" value="Genomic_DNA"/>
</dbReference>
<evidence type="ECO:0000313" key="2">
    <source>
        <dbReference type="EMBL" id="RPA84263.1"/>
    </source>
</evidence>
<feature type="region of interest" description="Disordered" evidence="1">
    <location>
        <begin position="47"/>
        <end position="77"/>
    </location>
</feature>
<dbReference type="AlphaFoldDB" id="A0A3N4IDP8"/>
<reference evidence="2 3" key="1">
    <citation type="journal article" date="2018" name="Nat. Ecol. Evol.">
        <title>Pezizomycetes genomes reveal the molecular basis of ectomycorrhizal truffle lifestyle.</title>
        <authorList>
            <person name="Murat C."/>
            <person name="Payen T."/>
            <person name="Noel B."/>
            <person name="Kuo A."/>
            <person name="Morin E."/>
            <person name="Chen J."/>
            <person name="Kohler A."/>
            <person name="Krizsan K."/>
            <person name="Balestrini R."/>
            <person name="Da Silva C."/>
            <person name="Montanini B."/>
            <person name="Hainaut M."/>
            <person name="Levati E."/>
            <person name="Barry K.W."/>
            <person name="Belfiori B."/>
            <person name="Cichocki N."/>
            <person name="Clum A."/>
            <person name="Dockter R.B."/>
            <person name="Fauchery L."/>
            <person name="Guy J."/>
            <person name="Iotti M."/>
            <person name="Le Tacon F."/>
            <person name="Lindquist E.A."/>
            <person name="Lipzen A."/>
            <person name="Malagnac F."/>
            <person name="Mello A."/>
            <person name="Molinier V."/>
            <person name="Miyauchi S."/>
            <person name="Poulain J."/>
            <person name="Riccioni C."/>
            <person name="Rubini A."/>
            <person name="Sitrit Y."/>
            <person name="Splivallo R."/>
            <person name="Traeger S."/>
            <person name="Wang M."/>
            <person name="Zifcakova L."/>
            <person name="Wipf D."/>
            <person name="Zambonelli A."/>
            <person name="Paolocci F."/>
            <person name="Nowrousian M."/>
            <person name="Ottonello S."/>
            <person name="Baldrian P."/>
            <person name="Spatafora J.W."/>
            <person name="Henrissat B."/>
            <person name="Nagy L.G."/>
            <person name="Aury J.M."/>
            <person name="Wincker P."/>
            <person name="Grigoriev I.V."/>
            <person name="Bonfante P."/>
            <person name="Martin F.M."/>
        </authorList>
    </citation>
    <scope>NUCLEOTIDE SEQUENCE [LARGE SCALE GENOMIC DNA]</scope>
    <source>
        <strain evidence="2 3">RN42</strain>
    </source>
</reference>
<organism evidence="2 3">
    <name type="scientific">Ascobolus immersus RN42</name>
    <dbReference type="NCBI Taxonomy" id="1160509"/>
    <lineage>
        <taxon>Eukaryota</taxon>
        <taxon>Fungi</taxon>
        <taxon>Dikarya</taxon>
        <taxon>Ascomycota</taxon>
        <taxon>Pezizomycotina</taxon>
        <taxon>Pezizomycetes</taxon>
        <taxon>Pezizales</taxon>
        <taxon>Ascobolaceae</taxon>
        <taxon>Ascobolus</taxon>
    </lineage>
</organism>
<name>A0A3N4IDP8_ASCIM</name>